<feature type="region of interest" description="Disordered" evidence="1">
    <location>
        <begin position="51"/>
        <end position="73"/>
    </location>
</feature>
<sequence>MGFSVKLAPGVRIRASSRGIRTSVGPRAARLHVGGGRTGFSSGAGPVGFYTSLSGTRRRSSGGSTRRSGTGTSQRALAQAAKAEAAQQLRTALHNILNLHRQDFPQAQRPVAPEPPAVATQAVLAEHRKQALAGIGLFKRAARREAKARADVVAGAEIQRLERERGASRTRHQAELDQWWNALTANDEDTVIEVLTAAFEDNEAPAAPVGVAGSELTTVVLVPTIDIVPEKKPTTTAAGNLSLKKLTKTERCSLHTVLVASHMLLTAREALAVAPGVTAVRVVALQRSRTDAFGAARIGVLLAARFERSALAAVRWDDADANAVLHDAATEVVSNPKRTTHELQPLDLDREPAIRALVESVEVDDLLDRDNTPR</sequence>
<keyword evidence="3" id="KW-1185">Reference proteome</keyword>
<evidence type="ECO:0008006" key="4">
    <source>
        <dbReference type="Google" id="ProtNLM"/>
    </source>
</evidence>
<dbReference type="AlphaFoldDB" id="A0A2T0SLP9"/>
<protein>
    <recommendedName>
        <fullName evidence="4">DUF4236 domain-containing protein</fullName>
    </recommendedName>
</protein>
<comment type="caution">
    <text evidence="2">The sequence shown here is derived from an EMBL/GenBank/DDBJ whole genome shotgun (WGS) entry which is preliminary data.</text>
</comment>
<proteinExistence type="predicted"/>
<dbReference type="Proteomes" id="UP000239494">
    <property type="component" value="Unassembled WGS sequence"/>
</dbReference>
<evidence type="ECO:0000313" key="3">
    <source>
        <dbReference type="Proteomes" id="UP000239494"/>
    </source>
</evidence>
<reference evidence="2 3" key="1">
    <citation type="submission" date="2018-03" db="EMBL/GenBank/DDBJ databases">
        <title>Genomic Encyclopedia of Archaeal and Bacterial Type Strains, Phase II (KMG-II): from individual species to whole genera.</title>
        <authorList>
            <person name="Goeker M."/>
        </authorList>
    </citation>
    <scope>NUCLEOTIDE SEQUENCE [LARGE SCALE GENOMIC DNA]</scope>
    <source>
        <strain evidence="2 3">DSM 44720</strain>
    </source>
</reference>
<dbReference type="OrthoDB" id="3206608at2"/>
<gene>
    <name evidence="2" type="ORF">CLV43_117115</name>
</gene>
<dbReference type="RefSeq" id="WP_106195199.1">
    <property type="nucleotide sequence ID" value="NZ_PVTF01000017.1"/>
</dbReference>
<dbReference type="EMBL" id="PVTF01000017">
    <property type="protein sequence ID" value="PRY34341.1"/>
    <property type="molecule type" value="Genomic_DNA"/>
</dbReference>
<accession>A0A2T0SLP9</accession>
<organism evidence="2 3">
    <name type="scientific">Umezawaea tangerina</name>
    <dbReference type="NCBI Taxonomy" id="84725"/>
    <lineage>
        <taxon>Bacteria</taxon>
        <taxon>Bacillati</taxon>
        <taxon>Actinomycetota</taxon>
        <taxon>Actinomycetes</taxon>
        <taxon>Pseudonocardiales</taxon>
        <taxon>Pseudonocardiaceae</taxon>
        <taxon>Umezawaea</taxon>
    </lineage>
</organism>
<name>A0A2T0SLP9_9PSEU</name>
<evidence type="ECO:0000313" key="2">
    <source>
        <dbReference type="EMBL" id="PRY34341.1"/>
    </source>
</evidence>
<evidence type="ECO:0000256" key="1">
    <source>
        <dbReference type="SAM" id="MobiDB-lite"/>
    </source>
</evidence>